<evidence type="ECO:0000313" key="4">
    <source>
        <dbReference type="Proteomes" id="UP001597058"/>
    </source>
</evidence>
<evidence type="ECO:0000256" key="1">
    <source>
        <dbReference type="SAM" id="MobiDB-lite"/>
    </source>
</evidence>
<feature type="transmembrane region" description="Helical" evidence="2">
    <location>
        <begin position="64"/>
        <end position="83"/>
    </location>
</feature>
<feature type="region of interest" description="Disordered" evidence="1">
    <location>
        <begin position="111"/>
        <end position="131"/>
    </location>
</feature>
<reference evidence="4" key="1">
    <citation type="journal article" date="2019" name="Int. J. Syst. Evol. Microbiol.">
        <title>The Global Catalogue of Microorganisms (GCM) 10K type strain sequencing project: providing services to taxonomists for standard genome sequencing and annotation.</title>
        <authorList>
            <consortium name="The Broad Institute Genomics Platform"/>
            <consortium name="The Broad Institute Genome Sequencing Center for Infectious Disease"/>
            <person name="Wu L."/>
            <person name="Ma J."/>
        </authorList>
    </citation>
    <scope>NUCLEOTIDE SEQUENCE [LARGE SCALE GENOMIC DNA]</scope>
    <source>
        <strain evidence="4">CGMCC 4.7020</strain>
    </source>
</reference>
<dbReference type="RefSeq" id="WP_381328657.1">
    <property type="nucleotide sequence ID" value="NZ_JBHTMM010000033.1"/>
</dbReference>
<accession>A0ABW3XI63</accession>
<keyword evidence="4" id="KW-1185">Reference proteome</keyword>
<protein>
    <submittedName>
        <fullName evidence="3">Uncharacterized protein</fullName>
    </submittedName>
</protein>
<name>A0ABW3XI63_9ACTN</name>
<keyword evidence="2" id="KW-0472">Membrane</keyword>
<dbReference type="EMBL" id="JBHTMM010000033">
    <property type="protein sequence ID" value="MFD1309022.1"/>
    <property type="molecule type" value="Genomic_DNA"/>
</dbReference>
<comment type="caution">
    <text evidence="3">The sequence shown here is derived from an EMBL/GenBank/DDBJ whole genome shotgun (WGS) entry which is preliminary data.</text>
</comment>
<evidence type="ECO:0000256" key="2">
    <source>
        <dbReference type="SAM" id="Phobius"/>
    </source>
</evidence>
<feature type="compositionally biased region" description="Low complexity" evidence="1">
    <location>
        <begin position="112"/>
        <end position="123"/>
    </location>
</feature>
<organism evidence="3 4">
    <name type="scientific">Streptomyces kaempferi</name>
    <dbReference type="NCBI Taxonomy" id="333725"/>
    <lineage>
        <taxon>Bacteria</taxon>
        <taxon>Bacillati</taxon>
        <taxon>Actinomycetota</taxon>
        <taxon>Actinomycetes</taxon>
        <taxon>Kitasatosporales</taxon>
        <taxon>Streptomycetaceae</taxon>
        <taxon>Streptomyces</taxon>
    </lineage>
</organism>
<evidence type="ECO:0000313" key="3">
    <source>
        <dbReference type="EMBL" id="MFD1309022.1"/>
    </source>
</evidence>
<feature type="compositionally biased region" description="Acidic residues" evidence="1">
    <location>
        <begin position="1"/>
        <end position="10"/>
    </location>
</feature>
<feature type="transmembrane region" description="Helical" evidence="2">
    <location>
        <begin position="184"/>
        <end position="203"/>
    </location>
</feature>
<keyword evidence="2" id="KW-1133">Transmembrane helix</keyword>
<sequence length="212" mass="22345">MSADYDDEFESLIQDWTMTPDQQPEHAPGPYGPPPPAPAQNVQASHTAYTTHPTKTGLTRRGKAALAIGVTVLAGGSLIGYQAHENNQVKAQEIALKAQALELQKLKEENRATQATEQTQTSQEKARQASIDKCVNRRDDKVGKSLGSPSYRDVIDACQAQYTGTASSADMQAAASTKATGGGVNQGVLIGGGVLAVFLVVAVKRGTRSNPA</sequence>
<proteinExistence type="predicted"/>
<feature type="region of interest" description="Disordered" evidence="1">
    <location>
        <begin position="1"/>
        <end position="45"/>
    </location>
</feature>
<gene>
    <name evidence="3" type="ORF">ACFQ5X_24595</name>
</gene>
<dbReference type="Proteomes" id="UP001597058">
    <property type="component" value="Unassembled WGS sequence"/>
</dbReference>
<keyword evidence="2" id="KW-0812">Transmembrane</keyword>